<evidence type="ECO:0000256" key="10">
    <source>
        <dbReference type="ARBA" id="ARBA00022741"/>
    </source>
</evidence>
<accession>A0A8X8YUW7</accession>
<evidence type="ECO:0000256" key="2">
    <source>
        <dbReference type="ARBA" id="ARBA00012513"/>
    </source>
</evidence>
<evidence type="ECO:0000256" key="12">
    <source>
        <dbReference type="ARBA" id="ARBA00022840"/>
    </source>
</evidence>
<feature type="transmembrane region" description="Helical" evidence="21">
    <location>
        <begin position="379"/>
        <end position="402"/>
    </location>
</feature>
<dbReference type="Gene3D" id="1.10.510.10">
    <property type="entry name" value="Transferase(Phosphotransferase) domain 1"/>
    <property type="match status" value="1"/>
</dbReference>
<keyword evidence="5" id="KW-0433">Leucine-rich repeat</keyword>
<evidence type="ECO:0000256" key="16">
    <source>
        <dbReference type="ARBA" id="ARBA00023180"/>
    </source>
</evidence>
<dbReference type="Pfam" id="PF00069">
    <property type="entry name" value="Pkinase"/>
    <property type="match status" value="1"/>
</dbReference>
<dbReference type="AlphaFoldDB" id="A0A8X8YUW7"/>
<keyword evidence="25" id="KW-1185">Reference proteome</keyword>
<feature type="binding site" evidence="19">
    <location>
        <position position="505"/>
    </location>
    <ligand>
        <name>ATP</name>
        <dbReference type="ChEBI" id="CHEBI:30616"/>
    </ligand>
</feature>
<evidence type="ECO:0000256" key="5">
    <source>
        <dbReference type="ARBA" id="ARBA00022614"/>
    </source>
</evidence>
<comment type="catalytic activity">
    <reaction evidence="18">
        <text>L-seryl-[protein] + ATP = O-phospho-L-seryl-[protein] + ADP + H(+)</text>
        <dbReference type="Rhea" id="RHEA:17989"/>
        <dbReference type="Rhea" id="RHEA-COMP:9863"/>
        <dbReference type="Rhea" id="RHEA-COMP:11604"/>
        <dbReference type="ChEBI" id="CHEBI:15378"/>
        <dbReference type="ChEBI" id="CHEBI:29999"/>
        <dbReference type="ChEBI" id="CHEBI:30616"/>
        <dbReference type="ChEBI" id="CHEBI:83421"/>
        <dbReference type="ChEBI" id="CHEBI:456216"/>
        <dbReference type="EC" id="2.7.11.1"/>
    </reaction>
</comment>
<keyword evidence="7 21" id="KW-0812">Transmembrane</keyword>
<keyword evidence="13 21" id="KW-1133">Transmembrane helix</keyword>
<evidence type="ECO:0000313" key="25">
    <source>
        <dbReference type="Proteomes" id="UP000298416"/>
    </source>
</evidence>
<evidence type="ECO:0000256" key="20">
    <source>
        <dbReference type="SAM" id="MobiDB-lite"/>
    </source>
</evidence>
<feature type="compositionally biased region" description="Basic residues" evidence="20">
    <location>
        <begin position="442"/>
        <end position="451"/>
    </location>
</feature>
<dbReference type="PROSITE" id="PS50011">
    <property type="entry name" value="PROTEIN_KINASE_DOM"/>
    <property type="match status" value="1"/>
</dbReference>
<organism evidence="24">
    <name type="scientific">Salvia splendens</name>
    <name type="common">Scarlet sage</name>
    <dbReference type="NCBI Taxonomy" id="180675"/>
    <lineage>
        <taxon>Eukaryota</taxon>
        <taxon>Viridiplantae</taxon>
        <taxon>Streptophyta</taxon>
        <taxon>Embryophyta</taxon>
        <taxon>Tracheophyta</taxon>
        <taxon>Spermatophyta</taxon>
        <taxon>Magnoliopsida</taxon>
        <taxon>eudicotyledons</taxon>
        <taxon>Gunneridae</taxon>
        <taxon>Pentapetalae</taxon>
        <taxon>asterids</taxon>
        <taxon>lamiids</taxon>
        <taxon>Lamiales</taxon>
        <taxon>Lamiaceae</taxon>
        <taxon>Nepetoideae</taxon>
        <taxon>Mentheae</taxon>
        <taxon>Salviinae</taxon>
        <taxon>Salvia</taxon>
        <taxon>Salvia subgen. Calosphace</taxon>
        <taxon>core Calosphace</taxon>
    </lineage>
</organism>
<dbReference type="PROSITE" id="PS00108">
    <property type="entry name" value="PROTEIN_KINASE_ST"/>
    <property type="match status" value="1"/>
</dbReference>
<keyword evidence="9" id="KW-0677">Repeat</keyword>
<dbReference type="FunFam" id="1.10.510.10:FF:000569">
    <property type="entry name" value="Serine/threonine-protein kinase-like protein CCR4"/>
    <property type="match status" value="1"/>
</dbReference>
<dbReference type="Gene3D" id="3.30.200.20">
    <property type="entry name" value="Phosphorylase Kinase, domain 1"/>
    <property type="match status" value="1"/>
</dbReference>
<comment type="catalytic activity">
    <reaction evidence="17">
        <text>L-threonyl-[protein] + ATP = O-phospho-L-threonyl-[protein] + ADP + H(+)</text>
        <dbReference type="Rhea" id="RHEA:46608"/>
        <dbReference type="Rhea" id="RHEA-COMP:11060"/>
        <dbReference type="Rhea" id="RHEA-COMP:11605"/>
        <dbReference type="ChEBI" id="CHEBI:15378"/>
        <dbReference type="ChEBI" id="CHEBI:30013"/>
        <dbReference type="ChEBI" id="CHEBI:30616"/>
        <dbReference type="ChEBI" id="CHEBI:61977"/>
        <dbReference type="ChEBI" id="CHEBI:456216"/>
        <dbReference type="EC" id="2.7.11.1"/>
    </reaction>
</comment>
<dbReference type="CDD" id="cd14066">
    <property type="entry name" value="STKc_IRAK"/>
    <property type="match status" value="1"/>
</dbReference>
<evidence type="ECO:0000256" key="3">
    <source>
        <dbReference type="ARBA" id="ARBA00022527"/>
    </source>
</evidence>
<evidence type="ECO:0000256" key="7">
    <source>
        <dbReference type="ARBA" id="ARBA00022692"/>
    </source>
</evidence>
<keyword evidence="12 19" id="KW-0067">ATP-binding</keyword>
<dbReference type="GO" id="GO:0004674">
    <property type="term" value="F:protein serine/threonine kinase activity"/>
    <property type="evidence" value="ECO:0007669"/>
    <property type="project" value="UniProtKB-KW"/>
</dbReference>
<dbReference type="GO" id="GO:0016020">
    <property type="term" value="C:membrane"/>
    <property type="evidence" value="ECO:0007669"/>
    <property type="project" value="UniProtKB-SubCell"/>
</dbReference>
<comment type="subcellular location">
    <subcellularLocation>
        <location evidence="1">Membrane</location>
        <topology evidence="1">Single-pass type I membrane protein</topology>
    </subcellularLocation>
</comment>
<evidence type="ECO:0000259" key="23">
    <source>
        <dbReference type="PROSITE" id="PS50011"/>
    </source>
</evidence>
<dbReference type="InterPro" id="IPR009091">
    <property type="entry name" value="RCC1/BLIP-II"/>
</dbReference>
<feature type="chain" id="PRO_5036445070" description="non-specific serine/threonine protein kinase" evidence="22">
    <location>
        <begin position="29"/>
        <end position="782"/>
    </location>
</feature>
<dbReference type="Proteomes" id="UP000298416">
    <property type="component" value="Unassembled WGS sequence"/>
</dbReference>
<protein>
    <recommendedName>
        <fullName evidence="2">non-specific serine/threonine protein kinase</fullName>
        <ecNumber evidence="2">2.7.11.1</ecNumber>
    </recommendedName>
</protein>
<dbReference type="PANTHER" id="PTHR46146">
    <property type="entry name" value="SERINE/THREONINE-PROTEIN KINASE-LIKE PROTEIN CCR4"/>
    <property type="match status" value="1"/>
</dbReference>
<dbReference type="InterPro" id="IPR017441">
    <property type="entry name" value="Protein_kinase_ATP_BS"/>
</dbReference>
<feature type="compositionally biased region" description="Low complexity" evidence="20">
    <location>
        <begin position="431"/>
        <end position="441"/>
    </location>
</feature>
<dbReference type="PANTHER" id="PTHR46146:SF3">
    <property type="entry name" value="SERINE_THREONINE-PROTEIN KINASE-LIKE PROTEIN CCR3-RELATED"/>
    <property type="match status" value="1"/>
</dbReference>
<name>A0A8X8YUW7_SALSN</name>
<evidence type="ECO:0000256" key="4">
    <source>
        <dbReference type="ARBA" id="ARBA00022553"/>
    </source>
</evidence>
<dbReference type="SUPFAM" id="SSF56112">
    <property type="entry name" value="Protein kinase-like (PK-like)"/>
    <property type="match status" value="1"/>
</dbReference>
<dbReference type="GO" id="GO:0005524">
    <property type="term" value="F:ATP binding"/>
    <property type="evidence" value="ECO:0007669"/>
    <property type="project" value="UniProtKB-UniRule"/>
</dbReference>
<dbReference type="FunFam" id="3.30.200.20:FF:000309">
    <property type="entry name" value="Leucine-rich repeat receptor protein kinase MSP1"/>
    <property type="match status" value="1"/>
</dbReference>
<evidence type="ECO:0000256" key="8">
    <source>
        <dbReference type="ARBA" id="ARBA00022729"/>
    </source>
</evidence>
<evidence type="ECO:0000256" key="9">
    <source>
        <dbReference type="ARBA" id="ARBA00022737"/>
    </source>
</evidence>
<comment type="caution">
    <text evidence="24">The sequence shown here is derived from an EMBL/GenBank/DDBJ whole genome shotgun (WGS) entry which is preliminary data.</text>
</comment>
<evidence type="ECO:0000256" key="1">
    <source>
        <dbReference type="ARBA" id="ARBA00004479"/>
    </source>
</evidence>
<keyword evidence="10 19" id="KW-0547">Nucleotide-binding</keyword>
<keyword evidence="11" id="KW-0418">Kinase</keyword>
<dbReference type="Gene3D" id="2.130.10.30">
    <property type="entry name" value="Regulator of chromosome condensation 1/beta-lactamase-inhibitor protein II"/>
    <property type="match status" value="1"/>
</dbReference>
<evidence type="ECO:0000256" key="22">
    <source>
        <dbReference type="SAM" id="SignalP"/>
    </source>
</evidence>
<keyword evidence="3" id="KW-0723">Serine/threonine-protein kinase</keyword>
<keyword evidence="14 21" id="KW-0472">Membrane</keyword>
<gene>
    <name evidence="24" type="ORF">SASPL_101481</name>
</gene>
<evidence type="ECO:0000256" key="13">
    <source>
        <dbReference type="ARBA" id="ARBA00022989"/>
    </source>
</evidence>
<keyword evidence="4" id="KW-0597">Phosphoprotein</keyword>
<evidence type="ECO:0000256" key="18">
    <source>
        <dbReference type="ARBA" id="ARBA00048679"/>
    </source>
</evidence>
<dbReference type="EMBL" id="PNBA02000001">
    <property type="protein sequence ID" value="KAG6436580.1"/>
    <property type="molecule type" value="Genomic_DNA"/>
</dbReference>
<dbReference type="OrthoDB" id="61110at2759"/>
<dbReference type="InterPro" id="IPR008271">
    <property type="entry name" value="Ser/Thr_kinase_AS"/>
</dbReference>
<keyword evidence="15" id="KW-0675">Receptor</keyword>
<dbReference type="InterPro" id="IPR011009">
    <property type="entry name" value="Kinase-like_dom_sf"/>
</dbReference>
<evidence type="ECO:0000256" key="14">
    <source>
        <dbReference type="ARBA" id="ARBA00023136"/>
    </source>
</evidence>
<evidence type="ECO:0000256" key="21">
    <source>
        <dbReference type="SAM" id="Phobius"/>
    </source>
</evidence>
<proteinExistence type="predicted"/>
<feature type="domain" description="Protein kinase" evidence="23">
    <location>
        <begin position="477"/>
        <end position="762"/>
    </location>
</feature>
<feature type="signal peptide" evidence="22">
    <location>
        <begin position="1"/>
        <end position="28"/>
    </location>
</feature>
<keyword evidence="6" id="KW-0808">Transferase</keyword>
<evidence type="ECO:0000256" key="6">
    <source>
        <dbReference type="ARBA" id="ARBA00022679"/>
    </source>
</evidence>
<evidence type="ECO:0000256" key="19">
    <source>
        <dbReference type="PROSITE-ProRule" id="PRU10141"/>
    </source>
</evidence>
<sequence length="782" mass="83944">MTTPLPAVIAAFLLILFAVRPPPPSAHALGGTMAVVHGSATTICTITAQPPVQQIQCWRNGRLLPPILPNTSFDAVAGGRNTLCGVRSGGFSLLCWNTTFSPKRIYNNASAPLTALTIGDSQICALRNVSSADNAICWRENSTSSSHIPKNPQFRVISSGLRFSCGVNVENRVLCWGDDAISNSIQSELRNFSMLDIHVGEKFACGINVTGCIVCKGSNDTGQLNTSPFETARPFSAVAVGANHGCAIRKSTGGVVCWGGKGNGRFSSKITDEISFESIVAGPDFTCGLTTSNFSIVCWGPGWPSRYYSTGILLPLQKTLPGPCIDTACDCNVYPGSEILCSGNGHICGYCDFAASIPPFLQPAVVVDRSPSRGLRRSLLVFAIVGTIGGIAGIATLIYCLWPGICFGKKKIHNSVQPTMTAAAPPPSNSSPPSRSSTLRRQGSRLMRRQRSGTSSKHADKAEEFSFSDLLAATDDFSPENKIGGGSFGVVYRGKLPDGREVAIKRSETSGKAKKFQEKESAFESEIAFLSRLHHKHLVKLIGFCHEREERLLVYEFMKNGALHDHLHSKNNVEKSSSFINSWKVRIKISLDAARGIEYLHNYAVPPIIHRDIKSSNILLDSNWAARVSDFGLSLMGPEDDREYRPTKAAGTVGYIDPEYYGLNVLTAKSDVYGLGVVLLELLTGKRAIFNGGEPMSIVDYAVPAIMAGEVGRVLDGRVGPAEGSEGDAVELVAYTAMHCVHLEGKDRPTMNDIVANLERALAPCDDSHGSISSGPISIVSD</sequence>
<evidence type="ECO:0000256" key="11">
    <source>
        <dbReference type="ARBA" id="ARBA00022777"/>
    </source>
</evidence>
<evidence type="ECO:0000256" key="17">
    <source>
        <dbReference type="ARBA" id="ARBA00047899"/>
    </source>
</evidence>
<reference evidence="24" key="2">
    <citation type="submission" date="2020-08" db="EMBL/GenBank/DDBJ databases">
        <title>Plant Genome Project.</title>
        <authorList>
            <person name="Zhang R.-G."/>
        </authorList>
    </citation>
    <scope>NUCLEOTIDE SEQUENCE</scope>
    <source>
        <strain evidence="24">Huo1</strain>
        <tissue evidence="24">Leaf</tissue>
    </source>
</reference>
<dbReference type="SUPFAM" id="SSF50985">
    <property type="entry name" value="RCC1/BLIP-II"/>
    <property type="match status" value="1"/>
</dbReference>
<feature type="region of interest" description="Disordered" evidence="20">
    <location>
        <begin position="419"/>
        <end position="461"/>
    </location>
</feature>
<dbReference type="PROSITE" id="PS00107">
    <property type="entry name" value="PROTEIN_KINASE_ATP"/>
    <property type="match status" value="1"/>
</dbReference>
<dbReference type="EC" id="2.7.11.1" evidence="2"/>
<evidence type="ECO:0000256" key="15">
    <source>
        <dbReference type="ARBA" id="ARBA00023170"/>
    </source>
</evidence>
<dbReference type="InterPro" id="IPR000719">
    <property type="entry name" value="Prot_kinase_dom"/>
</dbReference>
<keyword evidence="16" id="KW-0325">Glycoprotein</keyword>
<dbReference type="GO" id="GO:0042803">
    <property type="term" value="F:protein homodimerization activity"/>
    <property type="evidence" value="ECO:0007669"/>
    <property type="project" value="UniProtKB-ARBA"/>
</dbReference>
<evidence type="ECO:0000313" key="24">
    <source>
        <dbReference type="EMBL" id="KAG6436580.1"/>
    </source>
</evidence>
<keyword evidence="8 22" id="KW-0732">Signal</keyword>
<dbReference type="SMART" id="SM00220">
    <property type="entry name" value="S_TKc"/>
    <property type="match status" value="1"/>
</dbReference>
<reference evidence="24" key="1">
    <citation type="submission" date="2018-01" db="EMBL/GenBank/DDBJ databases">
        <authorList>
            <person name="Mao J.F."/>
        </authorList>
    </citation>
    <scope>NUCLEOTIDE SEQUENCE</scope>
    <source>
        <strain evidence="24">Huo1</strain>
        <tissue evidence="24">Leaf</tissue>
    </source>
</reference>